<dbReference type="EMBL" id="JBCLYO010000011">
    <property type="protein sequence ID" value="KAL0085233.1"/>
    <property type="molecule type" value="Genomic_DNA"/>
</dbReference>
<evidence type="ECO:0000313" key="3">
    <source>
        <dbReference type="Proteomes" id="UP001448207"/>
    </source>
</evidence>
<keyword evidence="3" id="KW-1185">Reference proteome</keyword>
<name>A0ABR3AYH2_PHYBL</name>
<accession>A0ABR3AYH2</accession>
<comment type="caution">
    <text evidence="2">The sequence shown here is derived from an EMBL/GenBank/DDBJ whole genome shotgun (WGS) entry which is preliminary data.</text>
</comment>
<sequence>MPVPDETDVDLNKWLKEIQGAESLMSDVEAKADSLQVKVDALLAEMTSIEQERKANPPQIPSSESPSN</sequence>
<proteinExistence type="predicted"/>
<evidence type="ECO:0000313" key="2">
    <source>
        <dbReference type="EMBL" id="KAL0085233.1"/>
    </source>
</evidence>
<reference evidence="2 3" key="1">
    <citation type="submission" date="2024-04" db="EMBL/GenBank/DDBJ databases">
        <title>Symmetric and asymmetric DNA N6-adenine methylation regulates different biological responses in Mucorales.</title>
        <authorList>
            <consortium name="Lawrence Berkeley National Laboratory"/>
            <person name="Lax C."/>
            <person name="Mondo S.J."/>
            <person name="Osorio-Concepcion M."/>
            <person name="Muszewska A."/>
            <person name="Corrochano-Luque M."/>
            <person name="Gutierrez G."/>
            <person name="Riley R."/>
            <person name="Lipzen A."/>
            <person name="Guo J."/>
            <person name="Hundley H."/>
            <person name="Amirebrahimi M."/>
            <person name="Ng V."/>
            <person name="Lorenzo-Gutierrez D."/>
            <person name="Binder U."/>
            <person name="Yang J."/>
            <person name="Song Y."/>
            <person name="Canovas D."/>
            <person name="Navarro E."/>
            <person name="Freitag M."/>
            <person name="Gabaldon T."/>
            <person name="Grigoriev I.V."/>
            <person name="Corrochano L.M."/>
            <person name="Nicolas F.E."/>
            <person name="Garre V."/>
        </authorList>
    </citation>
    <scope>NUCLEOTIDE SEQUENCE [LARGE SCALE GENOMIC DNA]</scope>
    <source>
        <strain evidence="2 3">L51</strain>
    </source>
</reference>
<dbReference type="Proteomes" id="UP001448207">
    <property type="component" value="Unassembled WGS sequence"/>
</dbReference>
<gene>
    <name evidence="2" type="ORF">J3Q64DRAFT_1746162</name>
</gene>
<evidence type="ECO:0000256" key="1">
    <source>
        <dbReference type="SAM" id="MobiDB-lite"/>
    </source>
</evidence>
<evidence type="ECO:0008006" key="4">
    <source>
        <dbReference type="Google" id="ProtNLM"/>
    </source>
</evidence>
<feature type="region of interest" description="Disordered" evidence="1">
    <location>
        <begin position="49"/>
        <end position="68"/>
    </location>
</feature>
<organism evidence="2 3">
    <name type="scientific">Phycomyces blakesleeanus</name>
    <dbReference type="NCBI Taxonomy" id="4837"/>
    <lineage>
        <taxon>Eukaryota</taxon>
        <taxon>Fungi</taxon>
        <taxon>Fungi incertae sedis</taxon>
        <taxon>Mucoromycota</taxon>
        <taxon>Mucoromycotina</taxon>
        <taxon>Mucoromycetes</taxon>
        <taxon>Mucorales</taxon>
        <taxon>Phycomycetaceae</taxon>
        <taxon>Phycomyces</taxon>
    </lineage>
</organism>
<protein>
    <recommendedName>
        <fullName evidence="4">PH domain-containing protein</fullName>
    </recommendedName>
</protein>